<proteinExistence type="inferred from homology"/>
<dbReference type="InterPro" id="IPR034197">
    <property type="entry name" value="Peptidases_S8_3"/>
</dbReference>
<dbReference type="InterPro" id="IPR045051">
    <property type="entry name" value="SBT"/>
</dbReference>
<evidence type="ECO:0000256" key="5">
    <source>
        <dbReference type="ARBA" id="ARBA00022825"/>
    </source>
</evidence>
<gene>
    <name evidence="12" type="ORF">OLC1_LOCUS21427</name>
</gene>
<dbReference type="AlphaFoldDB" id="A0AAV1E3U3"/>
<dbReference type="PROSITE" id="PS00138">
    <property type="entry name" value="SUBTILASE_SER"/>
    <property type="match status" value="1"/>
</dbReference>
<feature type="chain" id="PRO_5043897717" evidence="8">
    <location>
        <begin position="30"/>
        <end position="734"/>
    </location>
</feature>
<feature type="domain" description="Subtilisin-like protease fibronectin type-III" evidence="11">
    <location>
        <begin position="635"/>
        <end position="731"/>
    </location>
</feature>
<feature type="active site" description="Charge relay system" evidence="6 7">
    <location>
        <position position="207"/>
    </location>
</feature>
<dbReference type="GO" id="GO:0004252">
    <property type="term" value="F:serine-type endopeptidase activity"/>
    <property type="evidence" value="ECO:0007669"/>
    <property type="project" value="UniProtKB-UniRule"/>
</dbReference>
<dbReference type="CDD" id="cd04852">
    <property type="entry name" value="Peptidases_S8_3"/>
    <property type="match status" value="1"/>
</dbReference>
<feature type="domain" description="Peptidase S8/S53" evidence="9">
    <location>
        <begin position="139"/>
        <end position="585"/>
    </location>
</feature>
<dbReference type="GO" id="GO:0006508">
    <property type="term" value="P:proteolysis"/>
    <property type="evidence" value="ECO:0007669"/>
    <property type="project" value="UniProtKB-KW"/>
</dbReference>
<dbReference type="InterPro" id="IPR000209">
    <property type="entry name" value="Peptidase_S8/S53_dom"/>
</dbReference>
<dbReference type="Pfam" id="PF00082">
    <property type="entry name" value="Peptidase_S8"/>
    <property type="match status" value="1"/>
</dbReference>
<dbReference type="CDD" id="cd02120">
    <property type="entry name" value="PA_subtilisin_like"/>
    <property type="match status" value="1"/>
</dbReference>
<dbReference type="PRINTS" id="PR00723">
    <property type="entry name" value="SUBTILISIN"/>
</dbReference>
<evidence type="ECO:0000256" key="6">
    <source>
        <dbReference type="PIRSR" id="PIRSR615500-1"/>
    </source>
</evidence>
<dbReference type="EMBL" id="OX459125">
    <property type="protein sequence ID" value="CAI9114780.1"/>
    <property type="molecule type" value="Genomic_DNA"/>
</dbReference>
<dbReference type="PROSITE" id="PS51892">
    <property type="entry name" value="SUBTILASE"/>
    <property type="match status" value="1"/>
</dbReference>
<dbReference type="Gene3D" id="3.50.30.30">
    <property type="match status" value="1"/>
</dbReference>
<evidence type="ECO:0000256" key="4">
    <source>
        <dbReference type="ARBA" id="ARBA00022801"/>
    </source>
</evidence>
<keyword evidence="13" id="KW-1185">Reference proteome</keyword>
<dbReference type="PANTHER" id="PTHR10795">
    <property type="entry name" value="PROPROTEIN CONVERTASE SUBTILISIN/KEXIN"/>
    <property type="match status" value="1"/>
</dbReference>
<feature type="active site" description="Charge relay system" evidence="6 7">
    <location>
        <position position="147"/>
    </location>
</feature>
<dbReference type="InterPro" id="IPR015500">
    <property type="entry name" value="Peptidase_S8_subtilisin-rel"/>
</dbReference>
<evidence type="ECO:0000259" key="11">
    <source>
        <dbReference type="Pfam" id="PF17766"/>
    </source>
</evidence>
<sequence>MAARLAKLILVFYVLFGLHLVSKFNGSAADDHLDEERQIYIVYMGSLPENKEYSPSSHHLSILEEVINSRFAEESLIRSYKRSFNGFAAYLTEEESGKMAERGDVVGVFPSQERKLHTTASWDFMKFEGEVDWNPDIESKTIIGVIDTGIWPESKSFDDNGFGPVPKSWKGACEGGYNFSCTKKIIGARYYLSDEGEEGSARDYNGHGTHTASTAAGNQVVDASFYGIGKGIARGAVPLARLAVYKVCGSICRDDGILPAFDDAIADSVNIITISIGADFPIDITKDTIAIGSFHAIEQGILTVHSAGNTGGVPGAVSSVAPWLFTVAASTMTRKFVAPVVLGNGKTLNGNGVNAFTLKNGTTQLPLVYGQQASTRCSAFEAERCFSWCLDRDLVEGKIVVCNNNISLFTVLEVNRTGGVGAIIVDDEPQVASVTNFPYSRLSLREFQEVVDYIKSTKTPTGNLLKTKAIEDGSAPNVAFFSSRGPNKHFPDILKPDITAPGVEILAAFSPAGNPSDTRADDRSVDYSILDGTSISCPHVTGAAAYVKSINPNLSPSAIKSALMTTAFAMDKTDSYYGDSEFGYGAGHLNPRKAPYPGLVYEILPTDYVKWICGKNFSTELNISCAGVVPIQDEDLNYPTMSAKVVKGQRCKVTFRRTVMNVGQANSSYKVIIPLFSPLDTTVVPYILSFKARYEKKSFMVIVEGTEFEGFTSSSIEWFDGNHHVRSPIVIFTD</sequence>
<dbReference type="Proteomes" id="UP001161247">
    <property type="component" value="Chromosome 8"/>
</dbReference>
<dbReference type="SUPFAM" id="SSF52743">
    <property type="entry name" value="Subtilisin-like"/>
    <property type="match status" value="1"/>
</dbReference>
<evidence type="ECO:0000256" key="2">
    <source>
        <dbReference type="ARBA" id="ARBA00022670"/>
    </source>
</evidence>
<dbReference type="InterPro" id="IPR023828">
    <property type="entry name" value="Peptidase_S8_Ser-AS"/>
</dbReference>
<dbReference type="Pfam" id="PF05922">
    <property type="entry name" value="Inhibitor_I9"/>
    <property type="match status" value="1"/>
</dbReference>
<feature type="signal peptide" evidence="8">
    <location>
        <begin position="1"/>
        <end position="29"/>
    </location>
</feature>
<evidence type="ECO:0000256" key="7">
    <source>
        <dbReference type="PROSITE-ProRule" id="PRU01240"/>
    </source>
</evidence>
<dbReference type="InterPro" id="IPR010259">
    <property type="entry name" value="S8pro/Inhibitor_I9"/>
</dbReference>
<dbReference type="Gene3D" id="3.40.50.200">
    <property type="entry name" value="Peptidase S8/S53 domain"/>
    <property type="match status" value="1"/>
</dbReference>
<dbReference type="InterPro" id="IPR037045">
    <property type="entry name" value="S8pro/Inhibitor_I9_sf"/>
</dbReference>
<dbReference type="Gene3D" id="2.60.40.2310">
    <property type="match status" value="1"/>
</dbReference>
<dbReference type="Pfam" id="PF17766">
    <property type="entry name" value="fn3_6"/>
    <property type="match status" value="1"/>
</dbReference>
<accession>A0AAV1E3U3</accession>
<keyword evidence="2 7" id="KW-0645">Protease</keyword>
<organism evidence="12 13">
    <name type="scientific">Oldenlandia corymbosa var. corymbosa</name>
    <dbReference type="NCBI Taxonomy" id="529605"/>
    <lineage>
        <taxon>Eukaryota</taxon>
        <taxon>Viridiplantae</taxon>
        <taxon>Streptophyta</taxon>
        <taxon>Embryophyta</taxon>
        <taxon>Tracheophyta</taxon>
        <taxon>Spermatophyta</taxon>
        <taxon>Magnoliopsida</taxon>
        <taxon>eudicotyledons</taxon>
        <taxon>Gunneridae</taxon>
        <taxon>Pentapetalae</taxon>
        <taxon>asterids</taxon>
        <taxon>lamiids</taxon>
        <taxon>Gentianales</taxon>
        <taxon>Rubiaceae</taxon>
        <taxon>Rubioideae</taxon>
        <taxon>Spermacoceae</taxon>
        <taxon>Hedyotis-Oldenlandia complex</taxon>
        <taxon>Oldenlandia</taxon>
    </lineage>
</organism>
<dbReference type="InterPro" id="IPR036852">
    <property type="entry name" value="Peptidase_S8/S53_dom_sf"/>
</dbReference>
<dbReference type="FunFam" id="3.30.70.80:FF:000002">
    <property type="entry name" value="Subtilisin-like protease SBT5.3"/>
    <property type="match status" value="1"/>
</dbReference>
<evidence type="ECO:0000259" key="10">
    <source>
        <dbReference type="Pfam" id="PF05922"/>
    </source>
</evidence>
<dbReference type="Gene3D" id="3.30.70.80">
    <property type="entry name" value="Peptidase S8 propeptide/proteinase inhibitor I9"/>
    <property type="match status" value="1"/>
</dbReference>
<reference evidence="12" key="1">
    <citation type="submission" date="2023-03" db="EMBL/GenBank/DDBJ databases">
        <authorList>
            <person name="Julca I."/>
        </authorList>
    </citation>
    <scope>NUCLEOTIDE SEQUENCE</scope>
</reference>
<comment type="similarity">
    <text evidence="1 7">Belongs to the peptidase S8 family.</text>
</comment>
<feature type="active site" description="Charge relay system" evidence="6 7">
    <location>
        <position position="534"/>
    </location>
</feature>
<evidence type="ECO:0000256" key="3">
    <source>
        <dbReference type="ARBA" id="ARBA00022729"/>
    </source>
</evidence>
<feature type="domain" description="Inhibitor I9" evidence="10">
    <location>
        <begin position="40"/>
        <end position="117"/>
    </location>
</feature>
<evidence type="ECO:0000256" key="1">
    <source>
        <dbReference type="ARBA" id="ARBA00011073"/>
    </source>
</evidence>
<protein>
    <submittedName>
        <fullName evidence="12">OLC1v1015582C1</fullName>
    </submittedName>
</protein>
<evidence type="ECO:0000256" key="8">
    <source>
        <dbReference type="SAM" id="SignalP"/>
    </source>
</evidence>
<keyword evidence="4 7" id="KW-0378">Hydrolase</keyword>
<evidence type="ECO:0000313" key="13">
    <source>
        <dbReference type="Proteomes" id="UP001161247"/>
    </source>
</evidence>
<evidence type="ECO:0000259" key="9">
    <source>
        <dbReference type="Pfam" id="PF00082"/>
    </source>
</evidence>
<name>A0AAV1E3U3_OLDCO</name>
<keyword evidence="3 8" id="KW-0732">Signal</keyword>
<evidence type="ECO:0000313" key="12">
    <source>
        <dbReference type="EMBL" id="CAI9114780.1"/>
    </source>
</evidence>
<dbReference type="InterPro" id="IPR041469">
    <property type="entry name" value="Subtilisin-like_FN3"/>
</dbReference>
<keyword evidence="5 7" id="KW-0720">Serine protease</keyword>